<reference evidence="1 2" key="1">
    <citation type="journal article" date="2020" name="Cell">
        <title>Large-Scale Comparative Analyses of Tick Genomes Elucidate Their Genetic Diversity and Vector Capacities.</title>
        <authorList>
            <consortium name="Tick Genome and Microbiome Consortium (TIGMIC)"/>
            <person name="Jia N."/>
            <person name="Wang J."/>
            <person name="Shi W."/>
            <person name="Du L."/>
            <person name="Sun Y."/>
            <person name="Zhan W."/>
            <person name="Jiang J.F."/>
            <person name="Wang Q."/>
            <person name="Zhang B."/>
            <person name="Ji P."/>
            <person name="Bell-Sakyi L."/>
            <person name="Cui X.M."/>
            <person name="Yuan T.T."/>
            <person name="Jiang B.G."/>
            <person name="Yang W.F."/>
            <person name="Lam T.T."/>
            <person name="Chang Q.C."/>
            <person name="Ding S.J."/>
            <person name="Wang X.J."/>
            <person name="Zhu J.G."/>
            <person name="Ruan X.D."/>
            <person name="Zhao L."/>
            <person name="Wei J.T."/>
            <person name="Ye R.Z."/>
            <person name="Que T.C."/>
            <person name="Du C.H."/>
            <person name="Zhou Y.H."/>
            <person name="Cheng J.X."/>
            <person name="Dai P.F."/>
            <person name="Guo W.B."/>
            <person name="Han X.H."/>
            <person name="Huang E.J."/>
            <person name="Li L.F."/>
            <person name="Wei W."/>
            <person name="Gao Y.C."/>
            <person name="Liu J.Z."/>
            <person name="Shao H.Z."/>
            <person name="Wang X."/>
            <person name="Wang C.C."/>
            <person name="Yang T.C."/>
            <person name="Huo Q.B."/>
            <person name="Li W."/>
            <person name="Chen H.Y."/>
            <person name="Chen S.E."/>
            <person name="Zhou L.G."/>
            <person name="Ni X.B."/>
            <person name="Tian J.H."/>
            <person name="Sheng Y."/>
            <person name="Liu T."/>
            <person name="Pan Y.S."/>
            <person name="Xia L.Y."/>
            <person name="Li J."/>
            <person name="Zhao F."/>
            <person name="Cao W.C."/>
        </authorList>
    </citation>
    <scope>NUCLEOTIDE SEQUENCE [LARGE SCALE GENOMIC DNA]</scope>
    <source>
        <strain evidence="1">Iper-2018</strain>
    </source>
</reference>
<protein>
    <submittedName>
        <fullName evidence="1">Uncharacterized protein</fullName>
    </submittedName>
</protein>
<gene>
    <name evidence="1" type="ORF">HPB47_015911</name>
</gene>
<proteinExistence type="predicted"/>
<dbReference type="EMBL" id="JABSTQ010004610">
    <property type="protein sequence ID" value="KAG0441597.1"/>
    <property type="molecule type" value="Genomic_DNA"/>
</dbReference>
<keyword evidence="2" id="KW-1185">Reference proteome</keyword>
<evidence type="ECO:0000313" key="1">
    <source>
        <dbReference type="EMBL" id="KAG0441597.1"/>
    </source>
</evidence>
<accession>A0AC60QS89</accession>
<name>A0AC60QS89_IXOPE</name>
<organism evidence="1 2">
    <name type="scientific">Ixodes persulcatus</name>
    <name type="common">Taiga tick</name>
    <dbReference type="NCBI Taxonomy" id="34615"/>
    <lineage>
        <taxon>Eukaryota</taxon>
        <taxon>Metazoa</taxon>
        <taxon>Ecdysozoa</taxon>
        <taxon>Arthropoda</taxon>
        <taxon>Chelicerata</taxon>
        <taxon>Arachnida</taxon>
        <taxon>Acari</taxon>
        <taxon>Parasitiformes</taxon>
        <taxon>Ixodida</taxon>
        <taxon>Ixodoidea</taxon>
        <taxon>Ixodidae</taxon>
        <taxon>Ixodinae</taxon>
        <taxon>Ixodes</taxon>
    </lineage>
</organism>
<dbReference type="Proteomes" id="UP000805193">
    <property type="component" value="Unassembled WGS sequence"/>
</dbReference>
<sequence length="564" mass="64172">MENTAPNRRNSRYCCVVKCHNSEANTKGKLPLVKFYSFPGKWYETDRRDAWIRAVRRTKWANRSRSAACNPTPPPPLEQSSPEASELPESEGSPDSNVGQEALELDLLLLADVAWDVQPLPLTAEMETQTDTANSKGPLQLMLSATDGACGSTQAHYSMTPPSGLLLASQISNTRAAQSLTFGPRPYVLPANLTATQPQEPAVPRVHSSDPQLEKIMTSLQTVQDRLRGIEGKLARGPRHGHQEQCGSMTDDHSARTAEKEGISHRQCYTRANEIRVIEKLLLNLEIKRETKTDVYMAIEMVAESWRATRSSIVVNCFRHAGFHTSTSEAASDSTSLQHEQEEASPSCWEELRRRDQVAADESFDDFVNAAHEAHEGAEDALTSLASYENDDRSPRRPVNHRKSLVLDQRQVPDLHLRRTCLLLHRSLKRPHLKSSRTSQVHSVILRVKSSTVLRVTDYTVHRIIRGVKRSKDHHQSPWLQSNYRSPIWQFAQTHGQNCSFCRRQKRVHLWSLRERVRHLCLHLRIQWKNSRPSSTHHPRSPSHLQLLYHQRGKVGQYAREDFR</sequence>
<evidence type="ECO:0000313" key="2">
    <source>
        <dbReference type="Proteomes" id="UP000805193"/>
    </source>
</evidence>
<comment type="caution">
    <text evidence="1">The sequence shown here is derived from an EMBL/GenBank/DDBJ whole genome shotgun (WGS) entry which is preliminary data.</text>
</comment>